<keyword evidence="3" id="KW-1185">Reference proteome</keyword>
<dbReference type="AlphaFoldDB" id="A0A5J4ZKE8"/>
<accession>A0A5J4ZKE8</accession>
<protein>
    <submittedName>
        <fullName evidence="2">Uncharacterized protein</fullName>
    </submittedName>
</protein>
<reference evidence="2 3" key="1">
    <citation type="submission" date="2019-09" db="EMBL/GenBank/DDBJ databases">
        <title>A chromosome-level genome assembly of the Chinese tupelo Nyssa sinensis.</title>
        <authorList>
            <person name="Yang X."/>
            <person name="Kang M."/>
            <person name="Yang Y."/>
            <person name="Xiong H."/>
            <person name="Wang M."/>
            <person name="Zhang Z."/>
            <person name="Wang Z."/>
            <person name="Wu H."/>
            <person name="Ma T."/>
            <person name="Liu J."/>
            <person name="Xi Z."/>
        </authorList>
    </citation>
    <scope>NUCLEOTIDE SEQUENCE [LARGE SCALE GENOMIC DNA]</scope>
    <source>
        <strain evidence="2">J267</strain>
        <tissue evidence="2">Leaf</tissue>
    </source>
</reference>
<evidence type="ECO:0000313" key="2">
    <source>
        <dbReference type="EMBL" id="KAA8519065.1"/>
    </source>
</evidence>
<proteinExistence type="predicted"/>
<dbReference type="Proteomes" id="UP000325577">
    <property type="component" value="Linkage Group LG6"/>
</dbReference>
<gene>
    <name evidence="2" type="ORF">F0562_013321</name>
</gene>
<evidence type="ECO:0000256" key="1">
    <source>
        <dbReference type="SAM" id="MobiDB-lite"/>
    </source>
</evidence>
<evidence type="ECO:0000313" key="3">
    <source>
        <dbReference type="Proteomes" id="UP000325577"/>
    </source>
</evidence>
<name>A0A5J4ZKE8_9ASTE</name>
<feature type="region of interest" description="Disordered" evidence="1">
    <location>
        <begin position="1"/>
        <end position="26"/>
    </location>
</feature>
<sequence length="125" mass="14347">MPPKDSGRSKGRAIKSEPPFLTHSEEQMPLQGIQRVQLDEAKLARAMLEFLHHYQQMPGMVPLSQQVKTQARISVGESRATSVMREFQRLQPPRFFRGTDPFAIDHLLRDVSRLLDTVHITEDDL</sequence>
<dbReference type="EMBL" id="CM018049">
    <property type="protein sequence ID" value="KAA8519065.1"/>
    <property type="molecule type" value="Genomic_DNA"/>
</dbReference>
<organism evidence="2 3">
    <name type="scientific">Nyssa sinensis</name>
    <dbReference type="NCBI Taxonomy" id="561372"/>
    <lineage>
        <taxon>Eukaryota</taxon>
        <taxon>Viridiplantae</taxon>
        <taxon>Streptophyta</taxon>
        <taxon>Embryophyta</taxon>
        <taxon>Tracheophyta</taxon>
        <taxon>Spermatophyta</taxon>
        <taxon>Magnoliopsida</taxon>
        <taxon>eudicotyledons</taxon>
        <taxon>Gunneridae</taxon>
        <taxon>Pentapetalae</taxon>
        <taxon>asterids</taxon>
        <taxon>Cornales</taxon>
        <taxon>Nyssaceae</taxon>
        <taxon>Nyssa</taxon>
    </lineage>
</organism>